<evidence type="ECO:0000256" key="3">
    <source>
        <dbReference type="ARBA" id="ARBA00023125"/>
    </source>
</evidence>
<dbReference type="InterPro" id="IPR055478">
    <property type="entry name" value="DUF7050"/>
</dbReference>
<evidence type="ECO:0000259" key="8">
    <source>
        <dbReference type="PROSITE" id="PS50888"/>
    </source>
</evidence>
<dbReference type="PROSITE" id="PS50888">
    <property type="entry name" value="BHLH"/>
    <property type="match status" value="1"/>
</dbReference>
<organism evidence="9 10">
    <name type="scientific">Populus alba x Populus x berolinensis</name>
    <dbReference type="NCBI Taxonomy" id="444605"/>
    <lineage>
        <taxon>Eukaryota</taxon>
        <taxon>Viridiplantae</taxon>
        <taxon>Streptophyta</taxon>
        <taxon>Embryophyta</taxon>
        <taxon>Tracheophyta</taxon>
        <taxon>Spermatophyta</taxon>
        <taxon>Magnoliopsida</taxon>
        <taxon>eudicotyledons</taxon>
        <taxon>Gunneridae</taxon>
        <taxon>Pentapetalae</taxon>
        <taxon>rosids</taxon>
        <taxon>fabids</taxon>
        <taxon>Malpighiales</taxon>
        <taxon>Salicaceae</taxon>
        <taxon>Saliceae</taxon>
        <taxon>Populus</taxon>
    </lineage>
</organism>
<comment type="caution">
    <text evidence="9">The sequence shown here is derived from an EMBL/GenBank/DDBJ whole genome shotgun (WGS) entry which is preliminary data.</text>
</comment>
<dbReference type="Pfam" id="PF00010">
    <property type="entry name" value="HLH"/>
    <property type="match status" value="1"/>
</dbReference>
<keyword evidence="3" id="KW-0238">DNA-binding</keyword>
<feature type="coiled-coil region" evidence="6">
    <location>
        <begin position="476"/>
        <end position="510"/>
    </location>
</feature>
<dbReference type="InterPro" id="IPR011598">
    <property type="entry name" value="bHLH_dom"/>
</dbReference>
<feature type="domain" description="BHLH" evidence="8">
    <location>
        <begin position="437"/>
        <end position="486"/>
    </location>
</feature>
<sequence>MMDAVFLLSEEERATFLRYFMQCFGSTYICLWSYLPQPSNYLFFWDGYYHEESNQPSSSSGSVARMLFDQYRQGRFFAVNDRVPGVAFKNKIPFIELKEFELQRSATTDAQRRFYQEARIKTAVFMGCNSGEIELGWSNATHQLNIENEMRNWFPEEFSRQSPLRELPLVVDPNIPSSSSSSLRSLSMESPEISSLIFTIPSSSHIPEAHREAPSLLPPILPSTSSPLQHTLQLLQPVLPTPTGNILQQVLQSLQQKPSPQQQAIQSSQSTPSTTSLLQEAMQPLQAIQSTTSPHQQAMQPLQAIQSTTSPHQQAMQPLQAIQSTTSPHQQAMQAFALERNIQLPTPESEDAVMTRAILAVLTLPSPSSSSSSHSLPHMHRARQGASAFNNYRSALAPTTQTRANLHRHSMLTRAITYYRRLNVERREQMLGGRPTSTQLHHMISERKRREKINDSFKALRSILPPETKKDKASILTRTREYLTSLKAQVEELSRKNQKLEAQLSKAAVAQVRDSSNERLDVRVTHISESTSEQRVIDLVVNLRGESPILDTVITRILEFLRQVTDVSLISIDASTHTAESASFNRVILRLNIEGNDWDESGFQEAVKRVVEDLAR</sequence>
<keyword evidence="6" id="KW-0175">Coiled coil</keyword>
<dbReference type="Pfam" id="PF23132">
    <property type="entry name" value="DUF7049"/>
    <property type="match status" value="1"/>
</dbReference>
<dbReference type="InterPro" id="IPR045239">
    <property type="entry name" value="bHLH95_bHLH"/>
</dbReference>
<evidence type="ECO:0000313" key="10">
    <source>
        <dbReference type="Proteomes" id="UP001164929"/>
    </source>
</evidence>
<feature type="region of interest" description="Disordered" evidence="7">
    <location>
        <begin position="253"/>
        <end position="276"/>
    </location>
</feature>
<dbReference type="CDD" id="cd11393">
    <property type="entry name" value="bHLH_AtbHLH_like"/>
    <property type="match status" value="1"/>
</dbReference>
<keyword evidence="2" id="KW-0805">Transcription regulation</keyword>
<dbReference type="InterPro" id="IPR044658">
    <property type="entry name" value="bHLH92/bHLH041-like"/>
</dbReference>
<dbReference type="Gene3D" id="4.10.280.10">
    <property type="entry name" value="Helix-loop-helix DNA-binding domain"/>
    <property type="match status" value="1"/>
</dbReference>
<reference evidence="9" key="1">
    <citation type="journal article" date="2023" name="Mol. Ecol. Resour.">
        <title>Chromosome-level genome assembly of a triploid poplar Populus alba 'Berolinensis'.</title>
        <authorList>
            <person name="Chen S."/>
            <person name="Yu Y."/>
            <person name="Wang X."/>
            <person name="Wang S."/>
            <person name="Zhang T."/>
            <person name="Zhou Y."/>
            <person name="He R."/>
            <person name="Meng N."/>
            <person name="Wang Y."/>
            <person name="Liu W."/>
            <person name="Liu Z."/>
            <person name="Liu J."/>
            <person name="Guo Q."/>
            <person name="Huang H."/>
            <person name="Sederoff R.R."/>
            <person name="Wang G."/>
            <person name="Qu G."/>
            <person name="Chen S."/>
        </authorList>
    </citation>
    <scope>NUCLEOTIDE SEQUENCE</scope>
    <source>
        <strain evidence="9">SC-2020</strain>
    </source>
</reference>
<evidence type="ECO:0000313" key="9">
    <source>
        <dbReference type="EMBL" id="KAJ6993672.1"/>
    </source>
</evidence>
<proteinExistence type="predicted"/>
<protein>
    <submittedName>
        <fullName evidence="9">Transcription factor bHLH041</fullName>
    </submittedName>
</protein>
<dbReference type="SUPFAM" id="SSF47459">
    <property type="entry name" value="HLH, helix-loop-helix DNA-binding domain"/>
    <property type="match status" value="1"/>
</dbReference>
<dbReference type="GO" id="GO:0003677">
    <property type="term" value="F:DNA binding"/>
    <property type="evidence" value="ECO:0007669"/>
    <property type="project" value="UniProtKB-KW"/>
</dbReference>
<dbReference type="EMBL" id="JAQIZT010000006">
    <property type="protein sequence ID" value="KAJ6993672.1"/>
    <property type="molecule type" value="Genomic_DNA"/>
</dbReference>
<dbReference type="PANTHER" id="PTHR46665">
    <property type="entry name" value="TRANSCRIPTION FACTOR BHLH041-RELATED-RELATED"/>
    <property type="match status" value="1"/>
</dbReference>
<keyword evidence="10" id="KW-1185">Reference proteome</keyword>
<accession>A0AAD6QNK6</accession>
<evidence type="ECO:0000256" key="1">
    <source>
        <dbReference type="ARBA" id="ARBA00004123"/>
    </source>
</evidence>
<keyword evidence="5" id="KW-0539">Nucleus</keyword>
<evidence type="ECO:0000256" key="2">
    <source>
        <dbReference type="ARBA" id="ARBA00023015"/>
    </source>
</evidence>
<evidence type="ECO:0000256" key="7">
    <source>
        <dbReference type="SAM" id="MobiDB-lite"/>
    </source>
</evidence>
<keyword evidence="4" id="KW-0804">Transcription</keyword>
<evidence type="ECO:0000256" key="6">
    <source>
        <dbReference type="SAM" id="Coils"/>
    </source>
</evidence>
<dbReference type="AlphaFoldDB" id="A0AAD6QNK6"/>
<dbReference type="Pfam" id="PF23133">
    <property type="entry name" value="DUF7050"/>
    <property type="match status" value="1"/>
</dbReference>
<gene>
    <name evidence="9" type="ORF">NC653_016722</name>
</gene>
<dbReference type="SMART" id="SM00353">
    <property type="entry name" value="HLH"/>
    <property type="match status" value="1"/>
</dbReference>
<comment type="subcellular location">
    <subcellularLocation>
        <location evidence="1">Nucleus</location>
    </subcellularLocation>
</comment>
<name>A0AAD6QNK6_9ROSI</name>
<evidence type="ECO:0000256" key="4">
    <source>
        <dbReference type="ARBA" id="ARBA00023163"/>
    </source>
</evidence>
<dbReference type="InterPro" id="IPR055477">
    <property type="entry name" value="DUF7049"/>
</dbReference>
<dbReference type="Proteomes" id="UP001164929">
    <property type="component" value="Chromosome 6"/>
</dbReference>
<dbReference type="PANTHER" id="PTHR46665:SF1">
    <property type="entry name" value="SPERMATOGENESIS- AND OOGENESIS-SPECIFIC BASIC HELIX-LOOP-HELIX-CONTAINING PROTEIN 1"/>
    <property type="match status" value="1"/>
</dbReference>
<dbReference type="GO" id="GO:0005634">
    <property type="term" value="C:nucleus"/>
    <property type="evidence" value="ECO:0007669"/>
    <property type="project" value="UniProtKB-SubCell"/>
</dbReference>
<dbReference type="InterPro" id="IPR036638">
    <property type="entry name" value="HLH_DNA-bd_sf"/>
</dbReference>
<evidence type="ECO:0000256" key="5">
    <source>
        <dbReference type="ARBA" id="ARBA00023242"/>
    </source>
</evidence>
<dbReference type="GO" id="GO:0046983">
    <property type="term" value="F:protein dimerization activity"/>
    <property type="evidence" value="ECO:0007669"/>
    <property type="project" value="InterPro"/>
</dbReference>
<feature type="region of interest" description="Disordered" evidence="7">
    <location>
        <begin position="288"/>
        <end position="331"/>
    </location>
</feature>